<sequence>MGTYLANGIALDITIDKEDLERENFGLEEAIKCLKDEVNIDLYDLKETEDRYIWTIKPEMFGGNFIEFLEEQFRLYGGEEDRSIAQVIEEIKGLKSPEEIMNLPDEKSSPNFQLLDLFSDYIGYRIEVRYRLICYFMDGKILMECYGRILRYFEQMIRLQRDKYPIVDCVKVMISN</sequence>
<evidence type="ECO:0000313" key="2">
    <source>
        <dbReference type="Proteomes" id="UP001194714"/>
    </source>
</evidence>
<gene>
    <name evidence="1" type="ORF">NEPTK9_001709</name>
</gene>
<dbReference type="EMBL" id="JAAEJV010000087">
    <property type="protein sequence ID" value="MBF5060178.1"/>
    <property type="molecule type" value="Genomic_DNA"/>
</dbReference>
<dbReference type="RefSeq" id="WP_194848501.1">
    <property type="nucleotide sequence ID" value="NZ_JAAEJV010000087.1"/>
</dbReference>
<evidence type="ECO:0000313" key="1">
    <source>
        <dbReference type="EMBL" id="MBF5060178.1"/>
    </source>
</evidence>
<proteinExistence type="predicted"/>
<organism evidence="1 2">
    <name type="scientific">Candidatus Neptunichlamydia vexilliferae</name>
    <dbReference type="NCBI Taxonomy" id="1651774"/>
    <lineage>
        <taxon>Bacteria</taxon>
        <taxon>Pseudomonadati</taxon>
        <taxon>Chlamydiota</taxon>
        <taxon>Chlamydiia</taxon>
        <taxon>Parachlamydiales</taxon>
        <taxon>Simkaniaceae</taxon>
        <taxon>Candidatus Neptunichlamydia</taxon>
    </lineage>
</organism>
<protein>
    <submittedName>
        <fullName evidence="1">Uncharacterized protein</fullName>
    </submittedName>
</protein>
<name>A0ABS0B1A9_9BACT</name>
<reference evidence="1 2" key="1">
    <citation type="submission" date="2020-01" db="EMBL/GenBank/DDBJ databases">
        <title>Draft genome sequence of Cand. Neptunochlamydia vexilliferae K9.</title>
        <authorList>
            <person name="Schulz F."/>
            <person name="Koestlbacher S."/>
            <person name="Wascher F."/>
            <person name="Pizzetti I."/>
            <person name="Horn M."/>
        </authorList>
    </citation>
    <scope>NUCLEOTIDE SEQUENCE [LARGE SCALE GENOMIC DNA]</scope>
    <source>
        <strain evidence="1 2">K9</strain>
    </source>
</reference>
<accession>A0ABS0B1A9</accession>
<comment type="caution">
    <text evidence="1">The sequence shown here is derived from an EMBL/GenBank/DDBJ whole genome shotgun (WGS) entry which is preliminary data.</text>
</comment>
<keyword evidence="2" id="KW-1185">Reference proteome</keyword>
<dbReference type="Proteomes" id="UP001194714">
    <property type="component" value="Unassembled WGS sequence"/>
</dbReference>